<proteinExistence type="predicted"/>
<keyword evidence="6" id="KW-0175">Coiled coil</keyword>
<dbReference type="InterPro" id="IPR035965">
    <property type="entry name" value="PAS-like_dom_sf"/>
</dbReference>
<sequence>MAPSHTEPSRLLHVGEREALLREASGAVDAGRGEVSVTTVDSVEAAREQIDHGNVDCIVYEHGASGDEPGSLRKLADQATATPWLFLTSDETAVDDALRAGASDVVVLREDTGRRLLSRRLEQILARGRSDERDAQEAGSTDNEALRSDQAVTDLLLDTLDDVFYLVGTDGTLERWNESLKTVTGYSDAELAEMNAIDLFEKSDRKRIDEAVAETLEDGAASVEASFVTTDGETIPYEFTGARLVDDGDVRGLVGIGRDISERKALESELRRKASLLDHIFDQVPTALYVKDTEARHVRMSEFHSDAEGTLGKTDPEVYGETEYTESTYADDMRVIEEGDRIINQEEFNPRTGEWSLTSKVPWRTEDGEIQGLIGVTRNITEKKEYEQKLNLRNRAIAEAPIGITIHDAMEPPGRILDANDSFQSLTGYDESALDGEDLTILAGAETEPSQLDRLDTAFHDSESRSLVALLYRKDGTPFWGRVTVAPVTDDDRVTHFVGFLQDVTETKERAEEIERRLDEFGELIAEELRTPLQRAEQSVAAIADPSQQAAVENAVESIQRADKLVDDLATVHSFSVKSRDVFETASTSQSEDR</sequence>
<name>A0A847U8F9_9EURY</name>
<evidence type="ECO:0000256" key="2">
    <source>
        <dbReference type="ARBA" id="ARBA00012438"/>
    </source>
</evidence>
<dbReference type="NCBIfam" id="TIGR00229">
    <property type="entry name" value="sensory_box"/>
    <property type="match status" value="2"/>
</dbReference>
<dbReference type="SUPFAM" id="SSF47384">
    <property type="entry name" value="Homodimeric domain of signal transducing histidine kinase"/>
    <property type="match status" value="1"/>
</dbReference>
<reference evidence="9" key="1">
    <citation type="submission" date="2019-12" db="EMBL/GenBank/DDBJ databases">
        <title>Whole-genome sequence of Halomicrobium mukohataei pws1.</title>
        <authorList>
            <person name="Verma D.K."/>
            <person name="Gopal K."/>
            <person name="Prasad E.S."/>
        </authorList>
    </citation>
    <scope>NUCLEOTIDE SEQUENCE</scope>
    <source>
        <strain evidence="9">Pws1</strain>
    </source>
</reference>
<evidence type="ECO:0000313" key="9">
    <source>
        <dbReference type="EMBL" id="NLV08567.1"/>
    </source>
</evidence>
<evidence type="ECO:0000256" key="5">
    <source>
        <dbReference type="ARBA" id="ARBA00022777"/>
    </source>
</evidence>
<evidence type="ECO:0000259" key="7">
    <source>
        <dbReference type="PROSITE" id="PS50112"/>
    </source>
</evidence>
<feature type="domain" description="PAS" evidence="7">
    <location>
        <begin position="149"/>
        <end position="219"/>
    </location>
</feature>
<dbReference type="EC" id="2.7.13.3" evidence="2"/>
<accession>A0A847U8F9</accession>
<dbReference type="PANTHER" id="PTHR43304:SF1">
    <property type="entry name" value="PAC DOMAIN-CONTAINING PROTEIN"/>
    <property type="match status" value="1"/>
</dbReference>
<feature type="coiled-coil region" evidence="6">
    <location>
        <begin position="504"/>
        <end position="531"/>
    </location>
</feature>
<evidence type="ECO:0000256" key="6">
    <source>
        <dbReference type="SAM" id="Coils"/>
    </source>
</evidence>
<evidence type="ECO:0000256" key="4">
    <source>
        <dbReference type="ARBA" id="ARBA00022679"/>
    </source>
</evidence>
<dbReference type="CDD" id="cd00082">
    <property type="entry name" value="HisKA"/>
    <property type="match status" value="1"/>
</dbReference>
<evidence type="ECO:0000256" key="3">
    <source>
        <dbReference type="ARBA" id="ARBA00022553"/>
    </source>
</evidence>
<dbReference type="PROSITE" id="PS50113">
    <property type="entry name" value="PAC"/>
    <property type="match status" value="3"/>
</dbReference>
<feature type="domain" description="PAC" evidence="8">
    <location>
        <begin position="336"/>
        <end position="392"/>
    </location>
</feature>
<dbReference type="Pfam" id="PF08448">
    <property type="entry name" value="PAS_4"/>
    <property type="match status" value="2"/>
</dbReference>
<organism evidence="9 10">
    <name type="scientific">Halomicrobium mukohataei</name>
    <dbReference type="NCBI Taxonomy" id="57705"/>
    <lineage>
        <taxon>Archaea</taxon>
        <taxon>Methanobacteriati</taxon>
        <taxon>Methanobacteriota</taxon>
        <taxon>Stenosarchaea group</taxon>
        <taxon>Halobacteria</taxon>
        <taxon>Halobacteriales</taxon>
        <taxon>Haloarculaceae</taxon>
        <taxon>Halomicrobium</taxon>
    </lineage>
</organism>
<feature type="domain" description="PAC" evidence="8">
    <location>
        <begin position="465"/>
        <end position="516"/>
    </location>
</feature>
<dbReference type="PROSITE" id="PS50112">
    <property type="entry name" value="PAS"/>
    <property type="match status" value="1"/>
</dbReference>
<evidence type="ECO:0000313" key="10">
    <source>
        <dbReference type="Proteomes" id="UP000608662"/>
    </source>
</evidence>
<dbReference type="Gene3D" id="1.10.287.130">
    <property type="match status" value="1"/>
</dbReference>
<dbReference type="CDD" id="cd00130">
    <property type="entry name" value="PAS"/>
    <property type="match status" value="2"/>
</dbReference>
<comment type="catalytic activity">
    <reaction evidence="1">
        <text>ATP + protein L-histidine = ADP + protein N-phospho-L-histidine.</text>
        <dbReference type="EC" id="2.7.13.3"/>
    </reaction>
</comment>
<dbReference type="Pfam" id="PF13426">
    <property type="entry name" value="PAS_9"/>
    <property type="match status" value="1"/>
</dbReference>
<evidence type="ECO:0000256" key="1">
    <source>
        <dbReference type="ARBA" id="ARBA00000085"/>
    </source>
</evidence>
<dbReference type="SMART" id="SM00086">
    <property type="entry name" value="PAC"/>
    <property type="match status" value="2"/>
</dbReference>
<dbReference type="RefSeq" id="WP_170092578.1">
    <property type="nucleotide sequence ID" value="NZ_WOYG01000001.1"/>
</dbReference>
<gene>
    <name evidence="9" type="ORF">GOC74_01270</name>
</gene>
<dbReference type="InterPro" id="IPR003661">
    <property type="entry name" value="HisK_dim/P_dom"/>
</dbReference>
<dbReference type="GO" id="GO:0000155">
    <property type="term" value="F:phosphorelay sensor kinase activity"/>
    <property type="evidence" value="ECO:0007669"/>
    <property type="project" value="InterPro"/>
</dbReference>
<dbReference type="InterPro" id="IPR000700">
    <property type="entry name" value="PAS-assoc_C"/>
</dbReference>
<dbReference type="AlphaFoldDB" id="A0A847U8F9"/>
<dbReference type="InterPro" id="IPR052162">
    <property type="entry name" value="Sensor_kinase/Photoreceptor"/>
</dbReference>
<dbReference type="InterPro" id="IPR036097">
    <property type="entry name" value="HisK_dim/P_sf"/>
</dbReference>
<dbReference type="InterPro" id="IPR000014">
    <property type="entry name" value="PAS"/>
</dbReference>
<comment type="caution">
    <text evidence="9">The sequence shown here is derived from an EMBL/GenBank/DDBJ whole genome shotgun (WGS) entry which is preliminary data.</text>
</comment>
<dbReference type="PANTHER" id="PTHR43304">
    <property type="entry name" value="PHYTOCHROME-LIKE PROTEIN CPH1"/>
    <property type="match status" value="1"/>
</dbReference>
<dbReference type="OrthoDB" id="230688at2157"/>
<dbReference type="Gene3D" id="3.30.450.20">
    <property type="entry name" value="PAS domain"/>
    <property type="match status" value="3"/>
</dbReference>
<dbReference type="SUPFAM" id="SSF55785">
    <property type="entry name" value="PYP-like sensor domain (PAS domain)"/>
    <property type="match status" value="3"/>
</dbReference>
<dbReference type="EMBL" id="WOYG01000001">
    <property type="protein sequence ID" value="NLV08567.1"/>
    <property type="molecule type" value="Genomic_DNA"/>
</dbReference>
<keyword evidence="3" id="KW-0597">Phosphoprotein</keyword>
<protein>
    <recommendedName>
        <fullName evidence="2">histidine kinase</fullName>
        <ecNumber evidence="2">2.7.13.3</ecNumber>
    </recommendedName>
</protein>
<evidence type="ECO:0000259" key="8">
    <source>
        <dbReference type="PROSITE" id="PS50113"/>
    </source>
</evidence>
<dbReference type="InterPro" id="IPR013656">
    <property type="entry name" value="PAS_4"/>
</dbReference>
<dbReference type="SMART" id="SM00091">
    <property type="entry name" value="PAS"/>
    <property type="match status" value="2"/>
</dbReference>
<feature type="domain" description="PAC" evidence="8">
    <location>
        <begin position="221"/>
        <end position="272"/>
    </location>
</feature>
<dbReference type="InterPro" id="IPR001610">
    <property type="entry name" value="PAC"/>
</dbReference>
<dbReference type="Proteomes" id="UP000608662">
    <property type="component" value="Unassembled WGS sequence"/>
</dbReference>
<keyword evidence="5" id="KW-0418">Kinase</keyword>
<keyword evidence="4" id="KW-0808">Transferase</keyword>